<evidence type="ECO:0000256" key="1">
    <source>
        <dbReference type="ARBA" id="ARBA00004123"/>
    </source>
</evidence>
<reference evidence="7" key="1">
    <citation type="submission" date="2005-10" db="EMBL/GenBank/DDBJ databases">
        <authorList>
            <person name="Loftus B.J."/>
            <person name="Nene V.M."/>
            <person name="Hannick L.I."/>
            <person name="Bidwell S."/>
            <person name="Haas B."/>
            <person name="Amedeo P."/>
            <person name="Orvis J."/>
            <person name="Wortman J.R."/>
            <person name="White O.R."/>
            <person name="Salzberg S."/>
            <person name="Shumway M."/>
            <person name="Koo H."/>
            <person name="Zhao Y."/>
            <person name="Holmes M."/>
            <person name="Miller J."/>
            <person name="Schatz M."/>
            <person name="Pop M."/>
            <person name="Pai G."/>
            <person name="Utterback T."/>
            <person name="Rogers Y.-H."/>
            <person name="Kravitz S."/>
            <person name="Fraser C.M."/>
        </authorList>
    </citation>
    <scope>NUCLEOTIDE SEQUENCE</scope>
    <source>
        <strain evidence="7">Liverpool</strain>
    </source>
</reference>
<dbReference type="FunFam" id="1.25.10.10:FF:001000">
    <property type="entry name" value="Armadillo repeat containing 8"/>
    <property type="match status" value="1"/>
</dbReference>
<dbReference type="InterPro" id="IPR011989">
    <property type="entry name" value="ARM-like"/>
</dbReference>
<dbReference type="HOGENOM" id="CLU_083913_0_0_1"/>
<dbReference type="PaxDb" id="7159-AAEL015016-PA"/>
<gene>
    <name evidence="7" type="ORF">AaeL_AAEL015016</name>
</gene>
<dbReference type="VEuPathDB" id="VectorBase:AAEL015016"/>
<dbReference type="PhylomeDB" id="Q16EU3"/>
<dbReference type="InterPro" id="IPR016024">
    <property type="entry name" value="ARM-type_fold"/>
</dbReference>
<evidence type="ECO:0000256" key="3">
    <source>
        <dbReference type="ARBA" id="ARBA00013746"/>
    </source>
</evidence>
<name>Q16EU3_AEDAE</name>
<dbReference type="Gene3D" id="1.25.10.10">
    <property type="entry name" value="Leucine-rich Repeat Variant"/>
    <property type="match status" value="1"/>
</dbReference>
<accession>Q16EU3</accession>
<dbReference type="STRING" id="7159.Q16EU3"/>
<dbReference type="GO" id="GO:0034657">
    <property type="term" value="C:GID complex"/>
    <property type="evidence" value="ECO:0007669"/>
    <property type="project" value="TreeGrafter"/>
</dbReference>
<dbReference type="eggNOG" id="KOG1293">
    <property type="taxonomic scope" value="Eukaryota"/>
</dbReference>
<evidence type="ECO:0000313" key="8">
    <source>
        <dbReference type="Proteomes" id="UP000682892"/>
    </source>
</evidence>
<organism evidence="7 8">
    <name type="scientific">Aedes aegypti</name>
    <name type="common">Yellowfever mosquito</name>
    <name type="synonym">Culex aegypti</name>
    <dbReference type="NCBI Taxonomy" id="7159"/>
    <lineage>
        <taxon>Eukaryota</taxon>
        <taxon>Metazoa</taxon>
        <taxon>Ecdysozoa</taxon>
        <taxon>Arthropoda</taxon>
        <taxon>Hexapoda</taxon>
        <taxon>Insecta</taxon>
        <taxon>Pterygota</taxon>
        <taxon>Neoptera</taxon>
        <taxon>Endopterygota</taxon>
        <taxon>Diptera</taxon>
        <taxon>Nematocera</taxon>
        <taxon>Culicoidea</taxon>
        <taxon>Culicidae</taxon>
        <taxon>Culicinae</taxon>
        <taxon>Aedini</taxon>
        <taxon>Aedes</taxon>
        <taxon>Stegomyia</taxon>
    </lineage>
</organism>
<sequence length="230" mass="25901">MDLLVGEPSLELLTVVTSTICNLLLEFSPAKEPMLDSGAVEMLCELTKHSDPALRLNGSWALMNMAFQAEQKVKSKIIDTLGTDRIFQLLSDADERVIMKTLGLLRNLLSNTLHIENIMSEHSSEVLRAVNLVLDGPHPPEVKEQALIIISNITAGARDKDYVMEDENIIKKIREFLVVSDNKLQMGAVFVVRNLMEKGGRQKMLRESGILENLEQLLHMTPRDSQFYEE</sequence>
<evidence type="ECO:0000313" key="7">
    <source>
        <dbReference type="EMBL" id="EAT32753.1"/>
    </source>
</evidence>
<keyword evidence="4" id="KW-0963">Cytoplasm</keyword>
<evidence type="ECO:0000256" key="4">
    <source>
        <dbReference type="ARBA" id="ARBA00022490"/>
    </source>
</evidence>
<dbReference type="EMBL" id="CH478580">
    <property type="protein sequence ID" value="EAT32753.1"/>
    <property type="molecule type" value="Genomic_DNA"/>
</dbReference>
<dbReference type="OMA" id="RIWALMN"/>
<comment type="subcellular location">
    <subcellularLocation>
        <location evidence="2">Cytoplasm</location>
    </subcellularLocation>
    <subcellularLocation>
        <location evidence="1">Nucleus</location>
    </subcellularLocation>
</comment>
<dbReference type="AlphaFoldDB" id="Q16EU3"/>
<keyword evidence="5" id="KW-0677">Repeat</keyword>
<evidence type="ECO:0000256" key="5">
    <source>
        <dbReference type="ARBA" id="ARBA00022737"/>
    </source>
</evidence>
<proteinExistence type="predicted"/>
<reference evidence="7" key="2">
    <citation type="journal article" date="2007" name="Science">
        <title>Genome sequence of Aedes aegypti, a major arbovirus vector.</title>
        <authorList>
            <person name="Nene V."/>
            <person name="Wortman J.R."/>
            <person name="Lawson D."/>
            <person name="Haas B."/>
            <person name="Kodira C."/>
            <person name="Tu Z.J."/>
            <person name="Loftus B."/>
            <person name="Xi Z."/>
            <person name="Megy K."/>
            <person name="Grabherr M."/>
            <person name="Ren Q."/>
            <person name="Zdobnov E.M."/>
            <person name="Lobo N.F."/>
            <person name="Campbell K.S."/>
            <person name="Brown S.E."/>
            <person name="Bonaldo M.F."/>
            <person name="Zhu J."/>
            <person name="Sinkins S.P."/>
            <person name="Hogenkamp D.G."/>
            <person name="Amedeo P."/>
            <person name="Arensburger P."/>
            <person name="Atkinson P.W."/>
            <person name="Bidwell S."/>
            <person name="Biedler J."/>
            <person name="Birney E."/>
            <person name="Bruggner R.V."/>
            <person name="Costas J."/>
            <person name="Coy M.R."/>
            <person name="Crabtree J."/>
            <person name="Crawford M."/>
            <person name="Debruyn B."/>
            <person name="Decaprio D."/>
            <person name="Eiglmeier K."/>
            <person name="Eisenstadt E."/>
            <person name="El-Dorry H."/>
            <person name="Gelbart W.M."/>
            <person name="Gomes S.L."/>
            <person name="Hammond M."/>
            <person name="Hannick L.I."/>
            <person name="Hogan J.R."/>
            <person name="Holmes M.H."/>
            <person name="Jaffe D."/>
            <person name="Johnston J.S."/>
            <person name="Kennedy R.C."/>
            <person name="Koo H."/>
            <person name="Kravitz S."/>
            <person name="Kriventseva E.V."/>
            <person name="Kulp D."/>
            <person name="Labutti K."/>
            <person name="Lee E."/>
            <person name="Li S."/>
            <person name="Lovin D.D."/>
            <person name="Mao C."/>
            <person name="Mauceli E."/>
            <person name="Menck C.F."/>
            <person name="Miller J.R."/>
            <person name="Montgomery P."/>
            <person name="Mori A."/>
            <person name="Nascimento A.L."/>
            <person name="Naveira H.F."/>
            <person name="Nusbaum C."/>
            <person name="O'leary S."/>
            <person name="Orvis J."/>
            <person name="Pertea M."/>
            <person name="Quesneville H."/>
            <person name="Reidenbach K.R."/>
            <person name="Rogers Y.H."/>
            <person name="Roth C.W."/>
            <person name="Schneider J.R."/>
            <person name="Schatz M."/>
            <person name="Shumway M."/>
            <person name="Stanke M."/>
            <person name="Stinson E.O."/>
            <person name="Tubio J.M."/>
            <person name="Vanzee J.P."/>
            <person name="Verjovski-Almeida S."/>
            <person name="Werner D."/>
            <person name="White O."/>
            <person name="Wyder S."/>
            <person name="Zeng Q."/>
            <person name="Zhao Q."/>
            <person name="Zhao Y."/>
            <person name="Hill C.A."/>
            <person name="Raikhel A.S."/>
            <person name="Soares M.B."/>
            <person name="Knudson D.L."/>
            <person name="Lee N.H."/>
            <person name="Galagan J."/>
            <person name="Salzberg S.L."/>
            <person name="Paulsen I.T."/>
            <person name="Dimopoulos G."/>
            <person name="Collins F.H."/>
            <person name="Birren B."/>
            <person name="Fraser-Liggett C.M."/>
            <person name="Severson D.W."/>
        </authorList>
    </citation>
    <scope>NUCLEOTIDE SEQUENCE [LARGE SCALE GENOMIC DNA]</scope>
    <source>
        <strain evidence="7">Liverpool</strain>
    </source>
</reference>
<dbReference type="InterPro" id="IPR000225">
    <property type="entry name" value="Armadillo"/>
</dbReference>
<dbReference type="GO" id="GO:0005737">
    <property type="term" value="C:cytoplasm"/>
    <property type="evidence" value="ECO:0007669"/>
    <property type="project" value="UniProtKB-SubCell"/>
</dbReference>
<protein>
    <recommendedName>
        <fullName evidence="3">Armadillo repeat-containing protein 8</fullName>
    </recommendedName>
</protein>
<dbReference type="InterPro" id="IPR038739">
    <property type="entry name" value="ARMC8/Vid28"/>
</dbReference>
<evidence type="ECO:0000256" key="6">
    <source>
        <dbReference type="ARBA" id="ARBA00023242"/>
    </source>
</evidence>
<dbReference type="GO" id="GO:0043161">
    <property type="term" value="P:proteasome-mediated ubiquitin-dependent protein catabolic process"/>
    <property type="evidence" value="ECO:0007669"/>
    <property type="project" value="TreeGrafter"/>
</dbReference>
<evidence type="ECO:0000256" key="2">
    <source>
        <dbReference type="ARBA" id="ARBA00004496"/>
    </source>
</evidence>
<keyword evidence="6" id="KW-0539">Nucleus</keyword>
<dbReference type="GO" id="GO:0005634">
    <property type="term" value="C:nucleus"/>
    <property type="evidence" value="ECO:0007669"/>
    <property type="project" value="UniProtKB-SubCell"/>
</dbReference>
<dbReference type="SUPFAM" id="SSF48371">
    <property type="entry name" value="ARM repeat"/>
    <property type="match status" value="1"/>
</dbReference>
<dbReference type="PANTHER" id="PTHR15651:SF7">
    <property type="entry name" value="ARMADILLO REPEAT-CONTAINING PROTEIN 8"/>
    <property type="match status" value="1"/>
</dbReference>
<dbReference type="Proteomes" id="UP000682892">
    <property type="component" value="Unassembled WGS sequence"/>
</dbReference>
<dbReference type="SMART" id="SM00185">
    <property type="entry name" value="ARM"/>
    <property type="match status" value="3"/>
</dbReference>
<reference evidence="7" key="3">
    <citation type="submission" date="2012-09" db="EMBL/GenBank/DDBJ databases">
        <authorList>
            <consortium name="VectorBase"/>
        </authorList>
    </citation>
    <scope>NUCLEOTIDE SEQUENCE</scope>
    <source>
        <strain evidence="7">Liverpool</strain>
    </source>
</reference>
<dbReference type="PANTHER" id="PTHR15651">
    <property type="entry name" value="ARMADILLO REPEAT-CONTAINING PROTEIN 8"/>
    <property type="match status" value="1"/>
</dbReference>